<dbReference type="eggNOG" id="COG0583">
    <property type="taxonomic scope" value="Bacteria"/>
</dbReference>
<dbReference type="KEGG" id="xor:XOC_0594"/>
<dbReference type="AlphaFoldDB" id="G7TAN6"/>
<reference evidence="1 2" key="1">
    <citation type="journal article" date="2011" name="J. Bacteriol.">
        <title>Two new complete genome sequences offer insight into host and tissue specificity of plant pathogenic Xanthomonas spp.</title>
        <authorList>
            <person name="Bogdanove A.J."/>
            <person name="Koebnik R."/>
            <person name="Lu H."/>
            <person name="Furutani A."/>
            <person name="Angiuoli S.V."/>
            <person name="Patil P.B."/>
            <person name="Van Sluys M.A."/>
            <person name="Ryan R.P."/>
            <person name="Meyer D.F."/>
            <person name="Han S.W."/>
            <person name="Aparna G."/>
            <person name="Rajaram M."/>
            <person name="Delcher A.L."/>
            <person name="Phillippy A.M."/>
            <person name="Puiu D."/>
            <person name="Schatz M.C."/>
            <person name="Shumway M."/>
            <person name="Sommer D.D."/>
            <person name="Trapnell C."/>
            <person name="Benahmed F."/>
            <person name="Dimitrov G."/>
            <person name="Madupu R."/>
            <person name="Radune D."/>
            <person name="Sullivan S."/>
            <person name="Jha G."/>
            <person name="Ishihara H."/>
            <person name="Lee S.W."/>
            <person name="Pandey A."/>
            <person name="Sharma V."/>
            <person name="Sriariyanun M."/>
            <person name="Szurek B."/>
            <person name="Vera-Cruz C.M."/>
            <person name="Dorman K.S."/>
            <person name="Ronald P.C."/>
            <person name="Verdier V."/>
            <person name="Dow J.M."/>
            <person name="Sonti R.V."/>
            <person name="Tsuge S."/>
            <person name="Brendel V.P."/>
            <person name="Rabinowicz P.D."/>
            <person name="Leach J.E."/>
            <person name="White F.F."/>
            <person name="Salzberg S.L."/>
        </authorList>
    </citation>
    <scope>NUCLEOTIDE SEQUENCE [LARGE SCALE GENOMIC DNA]</scope>
    <source>
        <strain evidence="1 2">BLS256</strain>
    </source>
</reference>
<protein>
    <submittedName>
        <fullName evidence="1">Uncharacterized protein</fullName>
    </submittedName>
</protein>
<organism evidence="1 2">
    <name type="scientific">Xanthomonas oryzae pv. oryzicola (strain BLS256)</name>
    <dbReference type="NCBI Taxonomy" id="383407"/>
    <lineage>
        <taxon>Bacteria</taxon>
        <taxon>Pseudomonadati</taxon>
        <taxon>Pseudomonadota</taxon>
        <taxon>Gammaproteobacteria</taxon>
        <taxon>Lysobacterales</taxon>
        <taxon>Lysobacteraceae</taxon>
        <taxon>Xanthomonas</taxon>
    </lineage>
</organism>
<sequence length="43" mass="4666">MLDESEAHHRAALKDVGVALGRVTRARPLLESGQLVALSTQRL</sequence>
<dbReference type="Proteomes" id="UP000008851">
    <property type="component" value="Chromosome"/>
</dbReference>
<evidence type="ECO:0000313" key="1">
    <source>
        <dbReference type="EMBL" id="AEQ94803.1"/>
    </source>
</evidence>
<proteinExistence type="predicted"/>
<name>G7TAN6_XANOB</name>
<gene>
    <name evidence="1" type="ORF">XOC_0594</name>
</gene>
<dbReference type="EMBL" id="CP003057">
    <property type="protein sequence ID" value="AEQ94803.1"/>
    <property type="molecule type" value="Genomic_DNA"/>
</dbReference>
<dbReference type="HOGENOM" id="CLU_3241486_0_0_6"/>
<accession>G7TAN6</accession>
<evidence type="ECO:0000313" key="2">
    <source>
        <dbReference type="Proteomes" id="UP000008851"/>
    </source>
</evidence>